<gene>
    <name evidence="2" type="ORF">PAMC26510_34050</name>
</gene>
<organism evidence="2 3">
    <name type="scientific">Caballeronia sordidicola</name>
    <name type="common">Burkholderia sordidicola</name>
    <dbReference type="NCBI Taxonomy" id="196367"/>
    <lineage>
        <taxon>Bacteria</taxon>
        <taxon>Pseudomonadati</taxon>
        <taxon>Pseudomonadota</taxon>
        <taxon>Betaproteobacteria</taxon>
        <taxon>Burkholderiales</taxon>
        <taxon>Burkholderiaceae</taxon>
        <taxon>Caballeronia</taxon>
    </lineage>
</organism>
<dbReference type="EMBL" id="NBTY01000199">
    <property type="protein sequence ID" value="OTP66864.1"/>
    <property type="molecule type" value="Genomic_DNA"/>
</dbReference>
<evidence type="ECO:0000313" key="2">
    <source>
        <dbReference type="EMBL" id="OTP66864.1"/>
    </source>
</evidence>
<reference evidence="2 3" key="1">
    <citation type="submission" date="2017-03" db="EMBL/GenBank/DDBJ databases">
        <title>Genome analysis of strain PAMC 26510.</title>
        <authorList>
            <person name="Oh H.-M."/>
            <person name="Yang J.-A."/>
        </authorList>
    </citation>
    <scope>NUCLEOTIDE SEQUENCE [LARGE SCALE GENOMIC DNA]</scope>
    <source>
        <strain evidence="2 3">PAMC 26510</strain>
    </source>
</reference>
<accession>A0A242M6Z3</accession>
<feature type="compositionally biased region" description="Basic residues" evidence="1">
    <location>
        <begin position="22"/>
        <end position="34"/>
    </location>
</feature>
<evidence type="ECO:0000256" key="1">
    <source>
        <dbReference type="SAM" id="MobiDB-lite"/>
    </source>
</evidence>
<evidence type="ECO:0000313" key="3">
    <source>
        <dbReference type="Proteomes" id="UP000194546"/>
    </source>
</evidence>
<proteinExistence type="predicted"/>
<feature type="region of interest" description="Disordered" evidence="1">
    <location>
        <begin position="19"/>
        <end position="40"/>
    </location>
</feature>
<protein>
    <submittedName>
        <fullName evidence="2">Uncharacterized protein</fullName>
    </submittedName>
</protein>
<dbReference type="Proteomes" id="UP000194546">
    <property type="component" value="Unassembled WGS sequence"/>
</dbReference>
<name>A0A242M6Z3_CABSO</name>
<sequence length="40" mass="4580">MRRTANVRLKQDQCRVCSGAHTARRRASRRKGHARTGSLM</sequence>
<comment type="caution">
    <text evidence="2">The sequence shown here is derived from an EMBL/GenBank/DDBJ whole genome shotgun (WGS) entry which is preliminary data.</text>
</comment>
<dbReference type="AlphaFoldDB" id="A0A242M6Z3"/>